<dbReference type="OrthoDB" id="3985894at2"/>
<evidence type="ECO:0000313" key="2">
    <source>
        <dbReference type="Proteomes" id="UP000295217"/>
    </source>
</evidence>
<comment type="caution">
    <text evidence="1">The sequence shown here is derived from an EMBL/GenBank/DDBJ whole genome shotgun (WGS) entry which is preliminary data.</text>
</comment>
<dbReference type="AlphaFoldDB" id="A0A4R5A102"/>
<proteinExistence type="predicted"/>
<sequence length="378" mass="41989">MPLDQHEWDLVCQLVLDDLVGTDNPFQVLKTYFPDDIAHWHITNVASDNARMLVNLARNSSPGDDEPLSIRLLGVLARLPTIQVAKPAELAKVTEYLQRLRAEKAALYNVDPYQARVLPGSGQVFIDRLPVRSSLRRMVVPEPGRPQPIVLRVIGDRDVGKSYTYQLIQHLAAPCGFSYARVVLDRSSSASDVMRELQLQIARDGLPSDAIADPIKRLRYWALWVAQQVQLTPEQWWWIIFDQCDELDPGSDAVELIAQLASVVSEMSLAGGVRRPRLLLLGYDDDLADLPLPPKQVVWDTVSPIGELDLRDFFTVVLREAQERVANGGAVDETLLAQHVEVALRAVIAAAQESQQQGACYMRAIATATEGVLDVYAG</sequence>
<evidence type="ECO:0000313" key="1">
    <source>
        <dbReference type="EMBL" id="TDD65478.1"/>
    </source>
</evidence>
<name>A0A4R5A102_9ACTN</name>
<accession>A0A4R5A102</accession>
<reference evidence="1 2" key="1">
    <citation type="submission" date="2019-02" db="EMBL/GenBank/DDBJ databases">
        <title>Draft genome sequences of novel Actinobacteria.</title>
        <authorList>
            <person name="Sahin N."/>
            <person name="Ay H."/>
            <person name="Saygin H."/>
        </authorList>
    </citation>
    <scope>NUCLEOTIDE SEQUENCE [LARGE SCALE GENOMIC DNA]</scope>
    <source>
        <strain evidence="1 2">8K307</strain>
    </source>
</reference>
<keyword evidence="2" id="KW-1185">Reference proteome</keyword>
<dbReference type="Proteomes" id="UP000295217">
    <property type="component" value="Unassembled WGS sequence"/>
</dbReference>
<dbReference type="EMBL" id="SMLB01000051">
    <property type="protein sequence ID" value="TDD65478.1"/>
    <property type="molecule type" value="Genomic_DNA"/>
</dbReference>
<gene>
    <name evidence="1" type="ORF">E1262_25190</name>
</gene>
<organism evidence="1 2">
    <name type="scientific">Jiangella aurantiaca</name>
    <dbReference type="NCBI Taxonomy" id="2530373"/>
    <lineage>
        <taxon>Bacteria</taxon>
        <taxon>Bacillati</taxon>
        <taxon>Actinomycetota</taxon>
        <taxon>Actinomycetes</taxon>
        <taxon>Jiangellales</taxon>
        <taxon>Jiangellaceae</taxon>
        <taxon>Jiangella</taxon>
    </lineage>
</organism>
<protein>
    <submittedName>
        <fullName evidence="1">Uncharacterized protein</fullName>
    </submittedName>
</protein>
<dbReference type="RefSeq" id="WP_132106826.1">
    <property type="nucleotide sequence ID" value="NZ_SMLB01000051.1"/>
</dbReference>